<sequence length="276" mass="30612">MKLVHISDIHLTVPGERMGGLDPHARFAAAITHINLHHADAVRLIITGDLAHWGEAAAYEALKVVLDQQAIPVRLMIGNHDDRSTFRRVFGDHPVDQNGYVNHAETIEQTRFIYLDTVQEKTHAGHFGADRLEWLRSELDAAQSARIFMHHNPMRTGVPAKDLIALIPEHRAGFAALIQEYRDRIDFIHFGHVHAPIHGTFRGVPFASVPSTGNQSMPDMAEPELLQGAPREPSYCVIGLHEGDTTIHQIPFAWDGPVFAVGTGWSDWAKPASALP</sequence>
<evidence type="ECO:0000256" key="4">
    <source>
        <dbReference type="ARBA" id="ARBA00025742"/>
    </source>
</evidence>
<dbReference type="GO" id="GO:0046872">
    <property type="term" value="F:metal ion binding"/>
    <property type="evidence" value="ECO:0007669"/>
    <property type="project" value="UniProtKB-KW"/>
</dbReference>
<organism evidence="6 7">
    <name type="scientific">Roseovarius litoreus</name>
    <dbReference type="NCBI Taxonomy" id="1155722"/>
    <lineage>
        <taxon>Bacteria</taxon>
        <taxon>Pseudomonadati</taxon>
        <taxon>Pseudomonadota</taxon>
        <taxon>Alphaproteobacteria</taxon>
        <taxon>Rhodobacterales</taxon>
        <taxon>Roseobacteraceae</taxon>
        <taxon>Roseovarius</taxon>
    </lineage>
</organism>
<comment type="similarity">
    <text evidence="4">Belongs to the cyclic nucleotide phosphodiesterase class-III family.</text>
</comment>
<dbReference type="GO" id="GO:0016787">
    <property type="term" value="F:hydrolase activity"/>
    <property type="evidence" value="ECO:0007669"/>
    <property type="project" value="UniProtKB-KW"/>
</dbReference>
<feature type="domain" description="Calcineurin-like phosphoesterase" evidence="5">
    <location>
        <begin position="1"/>
        <end position="196"/>
    </location>
</feature>
<dbReference type="Proteomes" id="UP000322545">
    <property type="component" value="Unassembled WGS sequence"/>
</dbReference>
<evidence type="ECO:0000313" key="7">
    <source>
        <dbReference type="Proteomes" id="UP000322545"/>
    </source>
</evidence>
<keyword evidence="1" id="KW-0479">Metal-binding</keyword>
<evidence type="ECO:0000256" key="2">
    <source>
        <dbReference type="ARBA" id="ARBA00022801"/>
    </source>
</evidence>
<dbReference type="SUPFAM" id="SSF56300">
    <property type="entry name" value="Metallo-dependent phosphatases"/>
    <property type="match status" value="1"/>
</dbReference>
<evidence type="ECO:0000313" key="6">
    <source>
        <dbReference type="EMBL" id="SHL82136.1"/>
    </source>
</evidence>
<keyword evidence="7" id="KW-1185">Reference proteome</keyword>
<dbReference type="AlphaFoldDB" id="A0A1M7DRP5"/>
<dbReference type="Gene3D" id="3.60.21.10">
    <property type="match status" value="1"/>
</dbReference>
<dbReference type="RefSeq" id="WP_149778858.1">
    <property type="nucleotide sequence ID" value="NZ_FRCB01000003.1"/>
</dbReference>
<keyword evidence="3" id="KW-0408">Iron</keyword>
<accession>A0A1M7DRP5</accession>
<evidence type="ECO:0000256" key="1">
    <source>
        <dbReference type="ARBA" id="ARBA00022723"/>
    </source>
</evidence>
<gene>
    <name evidence="6" type="ORF">SAMN05443432_10331</name>
</gene>
<dbReference type="InterPro" id="IPR050884">
    <property type="entry name" value="CNP_phosphodiesterase-III"/>
</dbReference>
<dbReference type="PANTHER" id="PTHR42988">
    <property type="entry name" value="PHOSPHOHYDROLASE"/>
    <property type="match status" value="1"/>
</dbReference>
<protein>
    <submittedName>
        <fullName evidence="6">3',5'-cyclic AMP phosphodiesterase CpdA</fullName>
    </submittedName>
</protein>
<proteinExistence type="inferred from homology"/>
<dbReference type="Pfam" id="PF00149">
    <property type="entry name" value="Metallophos"/>
    <property type="match status" value="1"/>
</dbReference>
<reference evidence="6 7" key="1">
    <citation type="submission" date="2016-11" db="EMBL/GenBank/DDBJ databases">
        <authorList>
            <person name="Varghese N."/>
            <person name="Submissions S."/>
        </authorList>
    </citation>
    <scope>NUCLEOTIDE SEQUENCE [LARGE SCALE GENOMIC DNA]</scope>
    <source>
        <strain evidence="6 7">DSM 28249</strain>
    </source>
</reference>
<evidence type="ECO:0000259" key="5">
    <source>
        <dbReference type="Pfam" id="PF00149"/>
    </source>
</evidence>
<dbReference type="InterPro" id="IPR004843">
    <property type="entry name" value="Calcineurin-like_PHP"/>
</dbReference>
<dbReference type="InterPro" id="IPR029052">
    <property type="entry name" value="Metallo-depent_PP-like"/>
</dbReference>
<name>A0A1M7DRP5_9RHOB</name>
<dbReference type="PANTHER" id="PTHR42988:SF2">
    <property type="entry name" value="CYCLIC NUCLEOTIDE PHOSPHODIESTERASE CBUA0032-RELATED"/>
    <property type="match status" value="1"/>
</dbReference>
<evidence type="ECO:0000256" key="3">
    <source>
        <dbReference type="ARBA" id="ARBA00023004"/>
    </source>
</evidence>
<dbReference type="EMBL" id="FRCB01000003">
    <property type="protein sequence ID" value="SHL82136.1"/>
    <property type="molecule type" value="Genomic_DNA"/>
</dbReference>
<keyword evidence="2" id="KW-0378">Hydrolase</keyword>